<feature type="chain" id="PRO_5040486582" evidence="3">
    <location>
        <begin position="24"/>
        <end position="613"/>
    </location>
</feature>
<comment type="caution">
    <text evidence="4">The sequence shown here is derived from an EMBL/GenBank/DDBJ whole genome shotgun (WGS) entry which is preliminary data.</text>
</comment>
<dbReference type="InterPro" id="IPR007443">
    <property type="entry name" value="LpoA"/>
</dbReference>
<dbReference type="PROSITE" id="PS51257">
    <property type="entry name" value="PROKAR_LIPOPROTEIN"/>
    <property type="match status" value="1"/>
</dbReference>
<accession>A0A9Q3UL28</accession>
<evidence type="ECO:0000313" key="5">
    <source>
        <dbReference type="Proteomes" id="UP001108027"/>
    </source>
</evidence>
<reference evidence="4" key="1">
    <citation type="submission" date="2021-10" db="EMBL/GenBank/DDBJ databases">
        <title>The diversity and Nitrogen Metabolism of Culturable Nitrate-Utilizing Bacteria Within the Oxygen Minimum Zone of the Changjiang (Yangtze River)Estuary.</title>
        <authorList>
            <person name="Zhang D."/>
            <person name="Zheng J."/>
            <person name="Liu S."/>
            <person name="He W."/>
        </authorList>
    </citation>
    <scope>NUCLEOTIDE SEQUENCE</scope>
    <source>
        <strain evidence="4">FXH-223</strain>
    </source>
</reference>
<dbReference type="PANTHER" id="PTHR38038">
    <property type="entry name" value="PENICILLIN-BINDING PROTEIN ACTIVATOR LPOA"/>
    <property type="match status" value="1"/>
</dbReference>
<name>A0A9Q3UL28_9GAMM</name>
<protein>
    <submittedName>
        <fullName evidence="4">Penicillin-binding protein activator</fullName>
    </submittedName>
</protein>
<evidence type="ECO:0000313" key="4">
    <source>
        <dbReference type="EMBL" id="MCC4308165.1"/>
    </source>
</evidence>
<dbReference type="GO" id="GO:0030234">
    <property type="term" value="F:enzyme regulator activity"/>
    <property type="evidence" value="ECO:0007669"/>
    <property type="project" value="TreeGrafter"/>
</dbReference>
<dbReference type="RefSeq" id="WP_228233457.1">
    <property type="nucleotide sequence ID" value="NZ_JAJGNA010000005.1"/>
</dbReference>
<feature type="region of interest" description="Disordered" evidence="2">
    <location>
        <begin position="592"/>
        <end position="613"/>
    </location>
</feature>
<dbReference type="InterPro" id="IPR028082">
    <property type="entry name" value="Peripla_BP_I"/>
</dbReference>
<keyword evidence="5" id="KW-1185">Reference proteome</keyword>
<dbReference type="GO" id="GO:0009252">
    <property type="term" value="P:peptidoglycan biosynthetic process"/>
    <property type="evidence" value="ECO:0007669"/>
    <property type="project" value="TreeGrafter"/>
</dbReference>
<dbReference type="AlphaFoldDB" id="A0A9Q3UL28"/>
<dbReference type="Pfam" id="PF04348">
    <property type="entry name" value="LppC"/>
    <property type="match status" value="1"/>
</dbReference>
<dbReference type="CDD" id="cd06339">
    <property type="entry name" value="PBP1_YraM_LppC_lipoprotein-like"/>
    <property type="match status" value="1"/>
</dbReference>
<evidence type="ECO:0000256" key="1">
    <source>
        <dbReference type="ARBA" id="ARBA00023136"/>
    </source>
</evidence>
<evidence type="ECO:0000256" key="3">
    <source>
        <dbReference type="SAM" id="SignalP"/>
    </source>
</evidence>
<gene>
    <name evidence="4" type="ORF">LL252_06235</name>
</gene>
<feature type="region of interest" description="Disordered" evidence="2">
    <location>
        <begin position="26"/>
        <end position="47"/>
    </location>
</feature>
<dbReference type="PANTHER" id="PTHR38038:SF1">
    <property type="entry name" value="PENICILLIN-BINDING PROTEIN ACTIVATOR LPOA"/>
    <property type="match status" value="1"/>
</dbReference>
<organism evidence="4 5">
    <name type="scientific">Alloalcanivorax marinus</name>
    <dbReference type="NCBI Taxonomy" id="1177169"/>
    <lineage>
        <taxon>Bacteria</taxon>
        <taxon>Pseudomonadati</taxon>
        <taxon>Pseudomonadota</taxon>
        <taxon>Gammaproteobacteria</taxon>
        <taxon>Oceanospirillales</taxon>
        <taxon>Alcanivoracaceae</taxon>
        <taxon>Alloalcanivorax</taxon>
    </lineage>
</organism>
<dbReference type="Gene3D" id="1.25.40.650">
    <property type="match status" value="1"/>
</dbReference>
<dbReference type="SUPFAM" id="SSF53822">
    <property type="entry name" value="Periplasmic binding protein-like I"/>
    <property type="match status" value="1"/>
</dbReference>
<dbReference type="Gene3D" id="3.40.50.2300">
    <property type="match status" value="2"/>
</dbReference>
<keyword evidence="1" id="KW-0472">Membrane</keyword>
<proteinExistence type="predicted"/>
<feature type="signal peptide" evidence="3">
    <location>
        <begin position="1"/>
        <end position="23"/>
    </location>
</feature>
<dbReference type="GO" id="GO:0031241">
    <property type="term" value="C:periplasmic side of cell outer membrane"/>
    <property type="evidence" value="ECO:0007669"/>
    <property type="project" value="TreeGrafter"/>
</dbReference>
<keyword evidence="3" id="KW-0732">Signal</keyword>
<sequence>MDFRPARLAAMALIVFVAGCQLPAPQGTTSDRDRAAPAREAPQQVADANQRLTQLAEPVRTDTALAWARYYLINDRAADAGALLDQVDDGNAQTQDQRYHWLRLRTQALLAGQHPQRALDLLDQRQATLNGFDAGRQARMKLLRADALALDGRLLDSLRERVAVDALLDSDDQRYNRKLTWEALMSLPLEELETRSEEATGDLRGWMELALLYRDPQANIDAQVERLQAWRETWPNHPAARQLPEMVGALQQAARERPQRVAVLLPESGPLAPAAEAIRDGLMTAFYSAEQAGNPTPDLRFYDVSGADMASLLQRAVDDGAQFVIGPLAKDKVADLAALGTPPVTVLALNYLDQDSRQAPLFQFGLAPEDEARQIADQAWREGHRQAGVLYPDSEWGRRVGEAFITAWQDRGGQVTVESAFHDDELGDTVKNLMDSARRDDGSAGRRAEYQPSRGDNMSFLFMVANPNQGRQLKPLLNFHYARNLPVYATSYIYDGTPAPRRDQDLDGVRFVDMPWILYQDTRLHQLARETWPEGHGRYNRLFAMGVDAYRLQARLYLLRTVPGSDLPGVTGNLHLDGARLVRESDWAEFRRGQPQPLPRFGGGATLENNRFD</sequence>
<dbReference type="EMBL" id="JAJGNA010000005">
    <property type="protein sequence ID" value="MCC4308165.1"/>
    <property type="molecule type" value="Genomic_DNA"/>
</dbReference>
<dbReference type="Proteomes" id="UP001108027">
    <property type="component" value="Unassembled WGS sequence"/>
</dbReference>
<evidence type="ECO:0000256" key="2">
    <source>
        <dbReference type="SAM" id="MobiDB-lite"/>
    </source>
</evidence>